<evidence type="ECO:0000256" key="5">
    <source>
        <dbReference type="ARBA" id="ARBA00023136"/>
    </source>
</evidence>
<accession>A0A931B3D5</accession>
<feature type="region of interest" description="Disordered" evidence="6">
    <location>
        <begin position="1"/>
        <end position="35"/>
    </location>
</feature>
<protein>
    <submittedName>
        <fullName evidence="8">YihY/virulence factor BrkB family protein</fullName>
    </submittedName>
</protein>
<keyword evidence="3 7" id="KW-0812">Transmembrane</keyword>
<dbReference type="Proteomes" id="UP000657385">
    <property type="component" value="Unassembled WGS sequence"/>
</dbReference>
<evidence type="ECO:0000313" key="9">
    <source>
        <dbReference type="Proteomes" id="UP000657385"/>
    </source>
</evidence>
<proteinExistence type="predicted"/>
<dbReference type="AlphaFoldDB" id="A0A931B3D5"/>
<feature type="transmembrane region" description="Helical" evidence="7">
    <location>
        <begin position="186"/>
        <end position="205"/>
    </location>
</feature>
<evidence type="ECO:0000313" key="8">
    <source>
        <dbReference type="EMBL" id="MBF9068557.1"/>
    </source>
</evidence>
<feature type="transmembrane region" description="Helical" evidence="7">
    <location>
        <begin position="155"/>
        <end position="174"/>
    </location>
</feature>
<feature type="transmembrane region" description="Helical" evidence="7">
    <location>
        <begin position="56"/>
        <end position="74"/>
    </location>
</feature>
<feature type="transmembrane region" description="Helical" evidence="7">
    <location>
        <begin position="212"/>
        <end position="236"/>
    </location>
</feature>
<evidence type="ECO:0000256" key="4">
    <source>
        <dbReference type="ARBA" id="ARBA00022989"/>
    </source>
</evidence>
<dbReference type="GO" id="GO:0005886">
    <property type="term" value="C:plasma membrane"/>
    <property type="evidence" value="ECO:0007669"/>
    <property type="project" value="UniProtKB-SubCell"/>
</dbReference>
<keyword evidence="2" id="KW-1003">Cell membrane</keyword>
<evidence type="ECO:0000256" key="3">
    <source>
        <dbReference type="ARBA" id="ARBA00022692"/>
    </source>
</evidence>
<evidence type="ECO:0000256" key="1">
    <source>
        <dbReference type="ARBA" id="ARBA00004651"/>
    </source>
</evidence>
<evidence type="ECO:0000256" key="2">
    <source>
        <dbReference type="ARBA" id="ARBA00022475"/>
    </source>
</evidence>
<evidence type="ECO:0000256" key="6">
    <source>
        <dbReference type="SAM" id="MobiDB-lite"/>
    </source>
</evidence>
<reference evidence="8" key="1">
    <citation type="submission" date="2020-11" db="EMBL/GenBank/DDBJ databases">
        <title>Isolation and identification of active actinomycetes.</title>
        <authorList>
            <person name="Yu B."/>
        </authorList>
    </citation>
    <scope>NUCLEOTIDE SEQUENCE</scope>
    <source>
        <strain evidence="8">NEAU-YB345</strain>
    </source>
</reference>
<sequence length="296" mass="31786">MGGDPEGPDRPGEQQPSDGVHRSGGTSWGQRWRASAPGRAWRQAAELDLMRRSMGFATQGLVTLAPLLIVVAAIDPFHENGFAQWVTDGMSLPPRESMPVVRLFATEREAARAGGAVSLALLALFGLSFVADVQSGFEKIWRLPAPSWRALWRQTVWLAALTAYVGLSVESGALLRHGLGDSVERIALLGVSGLLFFWWGQHFLLGGRVGWLALLPGGIATIIGLGGLRVFSWLVFDPMVVSNAEAYGAVGIVVVVESWLIGVGFIFFGGALVGRMLSDARRRRLEEPGTEGPGTD</sequence>
<dbReference type="RefSeq" id="WP_196193737.1">
    <property type="nucleotide sequence ID" value="NZ_JADPRT010000004.1"/>
</dbReference>
<dbReference type="EMBL" id="JADPRT010000004">
    <property type="protein sequence ID" value="MBF9068557.1"/>
    <property type="molecule type" value="Genomic_DNA"/>
</dbReference>
<keyword evidence="5 7" id="KW-0472">Membrane</keyword>
<gene>
    <name evidence="8" type="ORF">I2501_10995</name>
</gene>
<feature type="transmembrane region" description="Helical" evidence="7">
    <location>
        <begin position="248"/>
        <end position="274"/>
    </location>
</feature>
<name>A0A931B3D5_9ACTN</name>
<feature type="transmembrane region" description="Helical" evidence="7">
    <location>
        <begin position="113"/>
        <end position="134"/>
    </location>
</feature>
<keyword evidence="4 7" id="KW-1133">Transmembrane helix</keyword>
<dbReference type="InterPro" id="IPR017039">
    <property type="entry name" value="Virul_fac_BrkB"/>
</dbReference>
<comment type="subcellular location">
    <subcellularLocation>
        <location evidence="1">Cell membrane</location>
        <topology evidence="1">Multi-pass membrane protein</topology>
    </subcellularLocation>
</comment>
<evidence type="ECO:0000256" key="7">
    <source>
        <dbReference type="SAM" id="Phobius"/>
    </source>
</evidence>
<dbReference type="Pfam" id="PF03631">
    <property type="entry name" value="Virul_fac_BrkB"/>
    <property type="match status" value="1"/>
</dbReference>
<keyword evidence="9" id="KW-1185">Reference proteome</keyword>
<organism evidence="8 9">
    <name type="scientific">Streptacidiphilus fuscans</name>
    <dbReference type="NCBI Taxonomy" id="2789292"/>
    <lineage>
        <taxon>Bacteria</taxon>
        <taxon>Bacillati</taxon>
        <taxon>Actinomycetota</taxon>
        <taxon>Actinomycetes</taxon>
        <taxon>Kitasatosporales</taxon>
        <taxon>Streptomycetaceae</taxon>
        <taxon>Streptacidiphilus</taxon>
    </lineage>
</organism>
<comment type="caution">
    <text evidence="8">The sequence shown here is derived from an EMBL/GenBank/DDBJ whole genome shotgun (WGS) entry which is preliminary data.</text>
</comment>